<keyword evidence="2" id="KW-1185">Reference proteome</keyword>
<evidence type="ECO:0000313" key="2">
    <source>
        <dbReference type="Proteomes" id="UP000593576"/>
    </source>
</evidence>
<accession>A0A7J9LWY0</accession>
<comment type="caution">
    <text evidence="1">The sequence shown here is derived from an EMBL/GenBank/DDBJ whole genome shotgun (WGS) entry which is preliminary data.</text>
</comment>
<dbReference type="Proteomes" id="UP000593576">
    <property type="component" value="Unassembled WGS sequence"/>
</dbReference>
<gene>
    <name evidence="1" type="ORF">Goshw_015650</name>
</gene>
<protein>
    <submittedName>
        <fullName evidence="1">Uncharacterized protein</fullName>
    </submittedName>
</protein>
<name>A0A7J9LWY0_GOSSC</name>
<organism evidence="1 2">
    <name type="scientific">Gossypium schwendimanii</name>
    <name type="common">Cotton</name>
    <dbReference type="NCBI Taxonomy" id="34291"/>
    <lineage>
        <taxon>Eukaryota</taxon>
        <taxon>Viridiplantae</taxon>
        <taxon>Streptophyta</taxon>
        <taxon>Embryophyta</taxon>
        <taxon>Tracheophyta</taxon>
        <taxon>Spermatophyta</taxon>
        <taxon>Magnoliopsida</taxon>
        <taxon>eudicotyledons</taxon>
        <taxon>Gunneridae</taxon>
        <taxon>Pentapetalae</taxon>
        <taxon>rosids</taxon>
        <taxon>malvids</taxon>
        <taxon>Malvales</taxon>
        <taxon>Malvaceae</taxon>
        <taxon>Malvoideae</taxon>
        <taxon>Gossypium</taxon>
    </lineage>
</organism>
<sequence length="45" mass="4634">MSPSPNLVFVTLTLPSSSSFSNSAVPSTSLLSTTFSFVSNPINIG</sequence>
<evidence type="ECO:0000313" key="1">
    <source>
        <dbReference type="EMBL" id="MBA0863016.1"/>
    </source>
</evidence>
<proteinExistence type="predicted"/>
<dbReference type="AlphaFoldDB" id="A0A7J9LWY0"/>
<reference evidence="1 2" key="1">
    <citation type="journal article" date="2019" name="Genome Biol. Evol.">
        <title>Insights into the evolution of the New World diploid cottons (Gossypium, subgenus Houzingenia) based on genome sequencing.</title>
        <authorList>
            <person name="Grover C.E."/>
            <person name="Arick M.A. 2nd"/>
            <person name="Thrash A."/>
            <person name="Conover J.L."/>
            <person name="Sanders W.S."/>
            <person name="Peterson D.G."/>
            <person name="Frelichowski J.E."/>
            <person name="Scheffler J.A."/>
            <person name="Scheffler B.E."/>
            <person name="Wendel J.F."/>
        </authorList>
    </citation>
    <scope>NUCLEOTIDE SEQUENCE [LARGE SCALE GENOMIC DNA]</scope>
    <source>
        <strain evidence="1">1</strain>
        <tissue evidence="1">Leaf</tissue>
    </source>
</reference>
<dbReference type="EMBL" id="JABFAF010000008">
    <property type="protein sequence ID" value="MBA0863016.1"/>
    <property type="molecule type" value="Genomic_DNA"/>
</dbReference>